<dbReference type="EMBL" id="CP002629">
    <property type="protein sequence ID" value="AEB10672.1"/>
    <property type="molecule type" value="Genomic_DNA"/>
</dbReference>
<dbReference type="RefSeq" id="WP_013707781.1">
    <property type="nucleotide sequence ID" value="NC_015388.1"/>
</dbReference>
<dbReference type="Pfam" id="PF18481">
    <property type="entry name" value="DUF5616"/>
    <property type="match status" value="1"/>
</dbReference>
<proteinExistence type="predicted"/>
<dbReference type="Proteomes" id="UP000000483">
    <property type="component" value="Chromosome"/>
</dbReference>
<keyword evidence="4" id="KW-1185">Reference proteome</keyword>
<dbReference type="KEGG" id="dao:Desac_2872"/>
<accession>F2NE42</accession>
<dbReference type="STRING" id="880072.Desac_2872"/>
<dbReference type="Pfam" id="PF04256">
    <property type="entry name" value="DUF434"/>
    <property type="match status" value="1"/>
</dbReference>
<dbReference type="eggNOG" id="COG2454">
    <property type="taxonomic scope" value="Bacteria"/>
</dbReference>
<evidence type="ECO:0000259" key="1">
    <source>
        <dbReference type="Pfam" id="PF04256"/>
    </source>
</evidence>
<evidence type="ECO:0000313" key="3">
    <source>
        <dbReference type="EMBL" id="AEB10672.1"/>
    </source>
</evidence>
<reference evidence="4" key="2">
    <citation type="submission" date="2011-03" db="EMBL/GenBank/DDBJ databases">
        <title>The complete genome of Desulfobacca acetoxidans DSM 11109.</title>
        <authorList>
            <consortium name="US DOE Joint Genome Institute (JGI-PGF)"/>
            <person name="Lucas S."/>
            <person name="Copeland A."/>
            <person name="Lapidus A."/>
            <person name="Bruce D."/>
            <person name="Goodwin L."/>
            <person name="Pitluck S."/>
            <person name="Peters L."/>
            <person name="Kyrpides N."/>
            <person name="Mavromatis K."/>
            <person name="Ivanova N."/>
            <person name="Ovchinnikova G."/>
            <person name="Teshima H."/>
            <person name="Detter J.C."/>
            <person name="Han C."/>
            <person name="Land M."/>
            <person name="Hauser L."/>
            <person name="Markowitz V."/>
            <person name="Cheng J.-F."/>
            <person name="Hugenholtz P."/>
            <person name="Woyke T."/>
            <person name="Wu D."/>
            <person name="Spring S."/>
            <person name="Schueler E."/>
            <person name="Brambilla E."/>
            <person name="Klenk H.-P."/>
            <person name="Eisen J.A."/>
        </authorList>
    </citation>
    <scope>NUCLEOTIDE SEQUENCE [LARGE SCALE GENOMIC DNA]</scope>
    <source>
        <strain evidence="4">ATCC 700848 / DSM 11109 / ASRB2</strain>
    </source>
</reference>
<gene>
    <name evidence="3" type="ordered locus">Desac_2872</name>
</gene>
<dbReference type="InterPro" id="IPR041652">
    <property type="entry name" value="DUF5616"/>
</dbReference>
<dbReference type="PANTHER" id="PTHR42252:SF1">
    <property type="entry name" value="DUF434 DOMAIN-CONTAINING PROTEIN"/>
    <property type="match status" value="1"/>
</dbReference>
<dbReference type="PANTHER" id="PTHR42252">
    <property type="entry name" value="DUF5616 DOMAIN-CONTAINING PROTEIN"/>
    <property type="match status" value="1"/>
</dbReference>
<organism evidence="3 4">
    <name type="scientific">Desulfobacca acetoxidans (strain ATCC 700848 / DSM 11109 / ASRB2)</name>
    <dbReference type="NCBI Taxonomy" id="880072"/>
    <lineage>
        <taxon>Bacteria</taxon>
        <taxon>Pseudomonadati</taxon>
        <taxon>Thermodesulfobacteriota</taxon>
        <taxon>Desulfobaccia</taxon>
        <taxon>Desulfobaccales</taxon>
        <taxon>Desulfobaccaceae</taxon>
        <taxon>Desulfobacca</taxon>
    </lineage>
</organism>
<sequence>MNPLEMGGSATFTVPRKRLNGMDLAQLLHAAQDLRFLLGRGYPQLASLTLVGNRYNLTYDARQLLHRGVFDPVLAARRRSKLCLVRDLTGQPLALDGHNALITVECGLSGLPLIAADDGFIRDIGQISHRYKPSAITARALILISRFLADGDVGPVMVWYDAPMSRSGELAKHTRQILQEYGLLGEVEAVLQPENKLMAFQGVIGTSDTQLIDQATAVVDVAGEIIRRLPRVNLITLGENGF</sequence>
<feature type="domain" description="DUF434" evidence="1">
    <location>
        <begin position="26"/>
        <end position="81"/>
    </location>
</feature>
<dbReference type="InterPro" id="IPR007368">
    <property type="entry name" value="DUF434"/>
</dbReference>
<evidence type="ECO:0000313" key="4">
    <source>
        <dbReference type="Proteomes" id="UP000000483"/>
    </source>
</evidence>
<dbReference type="OrthoDB" id="5503612at2"/>
<dbReference type="AlphaFoldDB" id="F2NE42"/>
<evidence type="ECO:0000259" key="2">
    <source>
        <dbReference type="Pfam" id="PF18481"/>
    </source>
</evidence>
<reference evidence="3 4" key="1">
    <citation type="journal article" date="2011" name="Stand. Genomic Sci.">
        <title>Complete genome sequence of the acetate-degrading sulfate reducer Desulfobacca acetoxidans type strain (ASRB2).</title>
        <authorList>
            <person name="Goker M."/>
            <person name="Teshima H."/>
            <person name="Lapidus A."/>
            <person name="Nolan M."/>
            <person name="Lucas S."/>
            <person name="Hammon N."/>
            <person name="Deshpande S."/>
            <person name="Cheng J.F."/>
            <person name="Tapia R."/>
            <person name="Han C."/>
            <person name="Goodwin L."/>
            <person name="Pitluck S."/>
            <person name="Huntemann M."/>
            <person name="Liolios K."/>
            <person name="Ivanova N."/>
            <person name="Pagani I."/>
            <person name="Mavromatis K."/>
            <person name="Ovchinikova G."/>
            <person name="Pati A."/>
            <person name="Chen A."/>
            <person name="Palaniappan K."/>
            <person name="Land M."/>
            <person name="Hauser L."/>
            <person name="Brambilla E.M."/>
            <person name="Rohde M."/>
            <person name="Spring S."/>
            <person name="Detter J.C."/>
            <person name="Woyke T."/>
            <person name="Bristow J."/>
            <person name="Eisen J.A."/>
            <person name="Markowitz V."/>
            <person name="Hugenholtz P."/>
            <person name="Kyrpides N.C."/>
            <person name="Klenk H.P."/>
        </authorList>
    </citation>
    <scope>NUCLEOTIDE SEQUENCE [LARGE SCALE GENOMIC DNA]</scope>
    <source>
        <strain evidence="4">ATCC 700848 / DSM 11109 / ASRB2</strain>
    </source>
</reference>
<name>F2NE42_DESAR</name>
<evidence type="ECO:0008006" key="5">
    <source>
        <dbReference type="Google" id="ProtNLM"/>
    </source>
</evidence>
<protein>
    <recommendedName>
        <fullName evidence="5">DUF434 domain-containing protein</fullName>
    </recommendedName>
</protein>
<feature type="domain" description="DUF5616" evidence="2">
    <location>
        <begin position="86"/>
        <end position="223"/>
    </location>
</feature>
<dbReference type="HOGENOM" id="CLU_102155_0_0_7"/>